<dbReference type="InterPro" id="IPR057050">
    <property type="entry name" value="RRM_PARP14_2"/>
</dbReference>
<dbReference type="GO" id="GO:0005634">
    <property type="term" value="C:nucleus"/>
    <property type="evidence" value="ECO:0007669"/>
    <property type="project" value="UniProtKB-SubCell"/>
</dbReference>
<keyword evidence="2" id="KW-0328">Glycosyltransferase</keyword>
<feature type="region of interest" description="Disordered" evidence="6">
    <location>
        <begin position="117"/>
        <end position="139"/>
    </location>
</feature>
<protein>
    <recommendedName>
        <fullName evidence="7">Macro domain-containing protein</fullName>
    </recommendedName>
</protein>
<dbReference type="GO" id="GO:0010629">
    <property type="term" value="P:negative regulation of gene expression"/>
    <property type="evidence" value="ECO:0007669"/>
    <property type="project" value="TreeGrafter"/>
</dbReference>
<dbReference type="InterPro" id="IPR057046">
    <property type="entry name" value="PARP14_KH_4"/>
</dbReference>
<dbReference type="InterPro" id="IPR057047">
    <property type="entry name" value="PARP14_KH_5"/>
</dbReference>
<dbReference type="GO" id="GO:0005737">
    <property type="term" value="C:cytoplasm"/>
    <property type="evidence" value="ECO:0007669"/>
    <property type="project" value="TreeGrafter"/>
</dbReference>
<dbReference type="SMART" id="SM00506">
    <property type="entry name" value="A1pp"/>
    <property type="match status" value="1"/>
</dbReference>
<keyword evidence="3" id="KW-0808">Transferase</keyword>
<dbReference type="Pfam" id="PF23085">
    <property type="entry name" value="RRM_PARP14_3"/>
    <property type="match status" value="1"/>
</dbReference>
<dbReference type="Pfam" id="PF23245">
    <property type="entry name" value="RRM_PARP14_2"/>
    <property type="match status" value="1"/>
</dbReference>
<dbReference type="InterPro" id="IPR057048">
    <property type="entry name" value="PARP14_KH_6"/>
</dbReference>
<dbReference type="InterPro" id="IPR052056">
    <property type="entry name" value="Mono-ARTD/PARP"/>
</dbReference>
<dbReference type="Gene3D" id="3.40.220.10">
    <property type="entry name" value="Leucine Aminopeptidase, subunit E, domain 1"/>
    <property type="match status" value="1"/>
</dbReference>
<sequence length="1005" mass="111807">MGDNSIYQFPVALEWDLGPMKLKELKNKLLLYIQSKNKSNGGECVIKDPDCTQGYVLIHFRQETDTNMQGHSGCAPIPGGSSTRASARALEICASPAGPLLEIAGPVQQNFWGTLGTADPGPTPDTAHSTPQLKDHTDISTKKVQKRVLGKRTHELTLCSGKRLKLDVNLPESLSPAAAQLMSRVHDPERKNVSDSCRQETLSLLVENVSAKCEGRDFYIEMIPESSAAVVTFTRNIDLLNFTDKFCSSPRVHQMKLTAEPMKVTKSIRAENLPPNTLETDLMIYFECPRNGGGRVQNVVVIPEEEAALLAFFDKRVVQMVMEKMHVFGKRPISVYLYYESPGITLYGKKGPCITLPKPLEIPVSPYVLEFILGDPQIRENIEKKMAFKNCEITWPDLKSSNLTIKLSIPSSISSHVRTMAKIVRTWKDQVLTEFCNFISLYKAAEYNVSPSVWEAIKGGIFLAGLLSDVNKIGQTLSNLVSNVTKEAERQMQSLEEVEPVLLSLYKLLLAEGLEKTVMGRYPQLEMSYDKLTKSLKIRGLRDEIDAVKCSIRNMKGAFMQKAVIFPSVVLNFLRQADMDELSCLLLIDHGIRAMFQMENAMPTLIGCSMKALTDAEERMRHELQWKEVHTDHQINQSLEWANLKVHLNKTLNADKCTLMVNDLASVGKSSVILSGFSSSVQSAYLQIHEFVEKNSPLQKDIPIKSDVAIKYLKETEAQLKNVKNITVQIELQQHMISLQGPRLDVQEAETLIQTVLSSLHIRKLIIKKPGVKKLCKKYADTYSPTAMSKFSCVIHVQEGQEDGLSSGAVKHISQAHLRDEVTTVQLITKEHLTISVIQRGIQNAMSDAIVNSVGQTLDLSRGKSCRALFSQAGPKLQEHLKHVSQGALVVPGSVFVTDGCNLNCQKIIHIVTPSWDHGAGSSEMLLRKIFKSCLELVEQQQLTSISFPAIGTGNLAFPKDLVATVMFDEVLQFSSNNKLQNLKEVAFILHPSDTDTIKVIVTVL</sequence>
<dbReference type="GO" id="GO:0003714">
    <property type="term" value="F:transcription corepressor activity"/>
    <property type="evidence" value="ECO:0007669"/>
    <property type="project" value="TreeGrafter"/>
</dbReference>
<evidence type="ECO:0000256" key="5">
    <source>
        <dbReference type="ARBA" id="ARBA00023242"/>
    </source>
</evidence>
<dbReference type="Pfam" id="PF23084">
    <property type="entry name" value="KH_PARP14_1"/>
    <property type="match status" value="1"/>
</dbReference>
<dbReference type="InterPro" id="IPR043472">
    <property type="entry name" value="Macro_dom-like"/>
</dbReference>
<dbReference type="OMA" id="NCELERN"/>
<dbReference type="InterPro" id="IPR057044">
    <property type="entry name" value="PARP14_KH_1"/>
</dbReference>
<evidence type="ECO:0000256" key="4">
    <source>
        <dbReference type="ARBA" id="ARBA00023027"/>
    </source>
</evidence>
<gene>
    <name evidence="8" type="ORF">XELAEV_18044337mg</name>
</gene>
<feature type="domain" description="Macro" evidence="7">
    <location>
        <begin position="822"/>
        <end position="1005"/>
    </location>
</feature>
<keyword evidence="5" id="KW-0539">Nucleus</keyword>
<evidence type="ECO:0000256" key="3">
    <source>
        <dbReference type="ARBA" id="ARBA00022679"/>
    </source>
</evidence>
<dbReference type="GO" id="GO:0003950">
    <property type="term" value="F:NAD+ poly-ADP-ribosyltransferase activity"/>
    <property type="evidence" value="ECO:0007669"/>
    <property type="project" value="TreeGrafter"/>
</dbReference>
<evidence type="ECO:0000256" key="1">
    <source>
        <dbReference type="ARBA" id="ARBA00004123"/>
    </source>
</evidence>
<dbReference type="Gene3D" id="3.30.70.330">
    <property type="match status" value="1"/>
</dbReference>
<dbReference type="Pfam" id="PF23253">
    <property type="entry name" value="KH_PARP14_6"/>
    <property type="match status" value="1"/>
</dbReference>
<evidence type="ECO:0000256" key="2">
    <source>
        <dbReference type="ARBA" id="ARBA00022676"/>
    </source>
</evidence>
<dbReference type="InterPro" id="IPR057051">
    <property type="entry name" value="PARP14_RPM_1"/>
</dbReference>
<dbReference type="AlphaFoldDB" id="A0A974BYB0"/>
<dbReference type="Pfam" id="PF23251">
    <property type="entry name" value="KH_PARP14_4"/>
    <property type="match status" value="1"/>
</dbReference>
<dbReference type="Pfam" id="PF23222">
    <property type="entry name" value="RRM_PARP14_1"/>
    <property type="match status" value="1"/>
</dbReference>
<keyword evidence="4" id="KW-0520">NAD</keyword>
<dbReference type="Pfam" id="PF01661">
    <property type="entry name" value="Macro"/>
    <property type="match status" value="1"/>
</dbReference>
<dbReference type="PANTHER" id="PTHR14453">
    <property type="entry name" value="PARP/ZINC FINGER CCCH TYPE DOMAIN CONTAINING PROTEIN"/>
    <property type="match status" value="1"/>
</dbReference>
<evidence type="ECO:0000313" key="8">
    <source>
        <dbReference type="EMBL" id="OCT63239.1"/>
    </source>
</evidence>
<dbReference type="SUPFAM" id="SSF52949">
    <property type="entry name" value="Macro domain-like"/>
    <property type="match status" value="1"/>
</dbReference>
<dbReference type="InterPro" id="IPR002589">
    <property type="entry name" value="Macro_dom"/>
</dbReference>
<name>A0A974BYB0_XENLA</name>
<comment type="subcellular location">
    <subcellularLocation>
        <location evidence="1">Nucleus</location>
    </subcellularLocation>
</comment>
<dbReference type="GO" id="GO:0070212">
    <property type="term" value="P:protein poly-ADP-ribosylation"/>
    <property type="evidence" value="ECO:0007669"/>
    <property type="project" value="TreeGrafter"/>
</dbReference>
<dbReference type="Proteomes" id="UP000694892">
    <property type="component" value="Chromosome 9_10L"/>
</dbReference>
<dbReference type="GO" id="GO:1990404">
    <property type="term" value="F:NAD+-protein mono-ADP-ribosyltransferase activity"/>
    <property type="evidence" value="ECO:0007669"/>
    <property type="project" value="TreeGrafter"/>
</dbReference>
<proteinExistence type="predicted"/>
<evidence type="ECO:0000313" key="9">
    <source>
        <dbReference type="Proteomes" id="UP000694892"/>
    </source>
</evidence>
<organism evidence="8 9">
    <name type="scientific">Xenopus laevis</name>
    <name type="common">African clawed frog</name>
    <dbReference type="NCBI Taxonomy" id="8355"/>
    <lineage>
        <taxon>Eukaryota</taxon>
        <taxon>Metazoa</taxon>
        <taxon>Chordata</taxon>
        <taxon>Craniata</taxon>
        <taxon>Vertebrata</taxon>
        <taxon>Euteleostomi</taxon>
        <taxon>Amphibia</taxon>
        <taxon>Batrachia</taxon>
        <taxon>Anura</taxon>
        <taxon>Pipoidea</taxon>
        <taxon>Pipidae</taxon>
        <taxon>Xenopodinae</taxon>
        <taxon>Xenopus</taxon>
        <taxon>Xenopus</taxon>
    </lineage>
</organism>
<accession>A0A974BYB0</accession>
<evidence type="ECO:0000259" key="7">
    <source>
        <dbReference type="PROSITE" id="PS51154"/>
    </source>
</evidence>
<dbReference type="Pfam" id="PF23252">
    <property type="entry name" value="KH_PARP14_5"/>
    <property type="match status" value="1"/>
</dbReference>
<dbReference type="InterPro" id="IPR057045">
    <property type="entry name" value="PARP14_KH_3"/>
</dbReference>
<dbReference type="Pfam" id="PF23249">
    <property type="entry name" value="KH_PARP14_3"/>
    <property type="match status" value="1"/>
</dbReference>
<dbReference type="InterPro" id="IPR012677">
    <property type="entry name" value="Nucleotide-bd_a/b_plait_sf"/>
</dbReference>
<dbReference type="EMBL" id="CM004482">
    <property type="protein sequence ID" value="OCT63239.1"/>
    <property type="molecule type" value="Genomic_DNA"/>
</dbReference>
<evidence type="ECO:0000256" key="6">
    <source>
        <dbReference type="SAM" id="MobiDB-lite"/>
    </source>
</evidence>
<dbReference type="PANTHER" id="PTHR14453:SF104">
    <property type="entry name" value="POLY [ADP-RIBOSE] POLYMERASE"/>
    <property type="match status" value="1"/>
</dbReference>
<dbReference type="PROSITE" id="PS51154">
    <property type="entry name" value="MACRO"/>
    <property type="match status" value="1"/>
</dbReference>
<reference evidence="9" key="1">
    <citation type="journal article" date="2016" name="Nature">
        <title>Genome evolution in the allotetraploid frog Xenopus laevis.</title>
        <authorList>
            <person name="Session A.M."/>
            <person name="Uno Y."/>
            <person name="Kwon T."/>
            <person name="Chapman J.A."/>
            <person name="Toyoda A."/>
            <person name="Takahashi S."/>
            <person name="Fukui A."/>
            <person name="Hikosaka A."/>
            <person name="Suzuki A."/>
            <person name="Kondo M."/>
            <person name="van Heeringen S.J."/>
            <person name="Quigley I."/>
            <person name="Heinz S."/>
            <person name="Ogino H."/>
            <person name="Ochi H."/>
            <person name="Hellsten U."/>
            <person name="Lyons J.B."/>
            <person name="Simakov O."/>
            <person name="Putnam N."/>
            <person name="Stites J."/>
            <person name="Kuroki Y."/>
            <person name="Tanaka T."/>
            <person name="Michiue T."/>
            <person name="Watanabe M."/>
            <person name="Bogdanovic O."/>
            <person name="Lister R."/>
            <person name="Georgiou G."/>
            <person name="Paranjpe S.S."/>
            <person name="van Kruijsbergen I."/>
            <person name="Shu S."/>
            <person name="Carlson J."/>
            <person name="Kinoshita T."/>
            <person name="Ohta Y."/>
            <person name="Mawaribuchi S."/>
            <person name="Jenkins J."/>
            <person name="Grimwood J."/>
            <person name="Schmutz J."/>
            <person name="Mitros T."/>
            <person name="Mozaffari S.V."/>
            <person name="Suzuki Y."/>
            <person name="Haramoto Y."/>
            <person name="Yamamoto T.S."/>
            <person name="Takagi C."/>
            <person name="Heald R."/>
            <person name="Miller K."/>
            <person name="Haudenschild C."/>
            <person name="Kitzman J."/>
            <person name="Nakayama T."/>
            <person name="Izutsu Y."/>
            <person name="Robert J."/>
            <person name="Fortriede J."/>
            <person name="Burns K."/>
            <person name="Lotay V."/>
            <person name="Karimi K."/>
            <person name="Yasuoka Y."/>
            <person name="Dichmann D.S."/>
            <person name="Flajnik M.F."/>
            <person name="Houston D.W."/>
            <person name="Shendure J."/>
            <person name="DuPasquier L."/>
            <person name="Vize P.D."/>
            <person name="Zorn A.M."/>
            <person name="Ito M."/>
            <person name="Marcotte E.M."/>
            <person name="Wallingford J.B."/>
            <person name="Ito Y."/>
            <person name="Asashima M."/>
            <person name="Ueno N."/>
            <person name="Matsuda Y."/>
            <person name="Veenstra G.J."/>
            <person name="Fujiyama A."/>
            <person name="Harland R.M."/>
            <person name="Taira M."/>
            <person name="Rokhsar D.S."/>
        </authorList>
    </citation>
    <scope>NUCLEOTIDE SEQUENCE [LARGE SCALE GENOMIC DNA]</scope>
    <source>
        <strain evidence="9">J</strain>
    </source>
</reference>